<feature type="signal peptide" evidence="1">
    <location>
        <begin position="1"/>
        <end position="23"/>
    </location>
</feature>
<dbReference type="OrthoDB" id="7619725at2"/>
<keyword evidence="3" id="KW-0969">Cilium</keyword>
<evidence type="ECO:0000313" key="3">
    <source>
        <dbReference type="EMBL" id="RIJ23705.1"/>
    </source>
</evidence>
<keyword evidence="1" id="KW-0732">Signal</keyword>
<dbReference type="InterPro" id="IPR039246">
    <property type="entry name" value="Flagellar_FlgA"/>
</dbReference>
<reference evidence="3 4" key="1">
    <citation type="submission" date="2018-08" db="EMBL/GenBank/DDBJ databases">
        <title>Henriciella mobilis sp. nov., isolated from seawater.</title>
        <authorList>
            <person name="Cheng H."/>
            <person name="Wu Y.-H."/>
            <person name="Xu X.-W."/>
            <person name="Guo L.-L."/>
        </authorList>
    </citation>
    <scope>NUCLEOTIDE SEQUENCE [LARGE SCALE GENOMIC DNA]</scope>
    <source>
        <strain evidence="3 4">CCUG66934</strain>
    </source>
</reference>
<keyword evidence="3" id="KW-0282">Flagellum</keyword>
<comment type="caution">
    <text evidence="3">The sequence shown here is derived from an EMBL/GenBank/DDBJ whole genome shotgun (WGS) entry which is preliminary data.</text>
</comment>
<dbReference type="Proteomes" id="UP000265431">
    <property type="component" value="Unassembled WGS sequence"/>
</dbReference>
<dbReference type="NCBIfam" id="TIGR03170">
    <property type="entry name" value="flgA_cterm"/>
    <property type="match status" value="1"/>
</dbReference>
<organism evidence="3 4">
    <name type="scientific">Henriciella barbarensis</name>
    <dbReference type="NCBI Taxonomy" id="86342"/>
    <lineage>
        <taxon>Bacteria</taxon>
        <taxon>Pseudomonadati</taxon>
        <taxon>Pseudomonadota</taxon>
        <taxon>Alphaproteobacteria</taxon>
        <taxon>Hyphomonadales</taxon>
        <taxon>Hyphomonadaceae</taxon>
        <taxon>Henriciella</taxon>
    </lineage>
</organism>
<dbReference type="Gene3D" id="2.30.30.760">
    <property type="match status" value="1"/>
</dbReference>
<evidence type="ECO:0000313" key="4">
    <source>
        <dbReference type="Proteomes" id="UP000265431"/>
    </source>
</evidence>
<protein>
    <recommendedName>
        <fullName evidence="1">Flagella basal body P-ring formation protein FlgA</fullName>
    </recommendedName>
</protein>
<evidence type="ECO:0000256" key="1">
    <source>
        <dbReference type="RuleBase" id="RU362063"/>
    </source>
</evidence>
<keyword evidence="1" id="KW-0574">Periplasm</keyword>
<dbReference type="PANTHER" id="PTHR36307:SF1">
    <property type="entry name" value="FLAGELLA BASAL BODY P-RING FORMATION PROTEIN FLGA"/>
    <property type="match status" value="1"/>
</dbReference>
<dbReference type="GO" id="GO:0042597">
    <property type="term" value="C:periplasmic space"/>
    <property type="evidence" value="ECO:0007669"/>
    <property type="project" value="UniProtKB-SubCell"/>
</dbReference>
<sequence length="134" mass="14203">MSIVATLASGFMLALTASGAVVAEDVIRSGEVISPGMLVTEDGTPVFDSPLIGREVRRTVYAGREVSMENTQSQRLVSRNQVVTVKYIRGGLEISTTARAMEEGGLNDTVSLINTNSRKMVSGVVQSGGWVLAQ</sequence>
<feature type="domain" description="Flagella basal body P-ring formation protein FlgA SAF" evidence="2">
    <location>
        <begin position="20"/>
        <end position="131"/>
    </location>
</feature>
<dbReference type="InterPro" id="IPR017585">
    <property type="entry name" value="SAF_FlgA"/>
</dbReference>
<dbReference type="RefSeq" id="WP_119378895.1">
    <property type="nucleotide sequence ID" value="NZ_QWGB01000005.1"/>
</dbReference>
<keyword evidence="3" id="KW-0966">Cell projection</keyword>
<accession>A0A399R070</accession>
<dbReference type="AlphaFoldDB" id="A0A399R070"/>
<dbReference type="GO" id="GO:0044780">
    <property type="term" value="P:bacterial-type flagellum assembly"/>
    <property type="evidence" value="ECO:0007669"/>
    <property type="project" value="InterPro"/>
</dbReference>
<evidence type="ECO:0000259" key="2">
    <source>
        <dbReference type="Pfam" id="PF13144"/>
    </source>
</evidence>
<name>A0A399R070_9PROT</name>
<comment type="similarity">
    <text evidence="1">Belongs to the FlgA family.</text>
</comment>
<dbReference type="Pfam" id="PF13144">
    <property type="entry name" value="ChapFlgA"/>
    <property type="match status" value="1"/>
</dbReference>
<keyword evidence="1" id="KW-1005">Bacterial flagellum biogenesis</keyword>
<gene>
    <name evidence="3" type="primary">flgA</name>
    <name evidence="3" type="ORF">D1224_05440</name>
</gene>
<comment type="function">
    <text evidence="1">Involved in the assembly process of the P-ring formation. It may associate with FlgF on the rod constituting a structure essential for the P-ring assembly or may act as a modulator protein for the P-ring assembly.</text>
</comment>
<feature type="chain" id="PRO_5017105808" description="Flagella basal body P-ring formation protein FlgA" evidence="1">
    <location>
        <begin position="24"/>
        <end position="134"/>
    </location>
</feature>
<dbReference type="CDD" id="cd11614">
    <property type="entry name" value="SAF_CpaB_FlgA_like"/>
    <property type="match status" value="1"/>
</dbReference>
<proteinExistence type="inferred from homology"/>
<dbReference type="PANTHER" id="PTHR36307">
    <property type="entry name" value="FLAGELLA BASAL BODY P-RING FORMATION PROTEIN FLGA"/>
    <property type="match status" value="1"/>
</dbReference>
<keyword evidence="4" id="KW-1185">Reference proteome</keyword>
<dbReference type="EMBL" id="QWGB01000005">
    <property type="protein sequence ID" value="RIJ23705.1"/>
    <property type="molecule type" value="Genomic_DNA"/>
</dbReference>
<comment type="subcellular location">
    <subcellularLocation>
        <location evidence="1">Periplasm</location>
    </subcellularLocation>
</comment>